<gene>
    <name evidence="2" type="ORF">SEML1_0279</name>
</gene>
<dbReference type="Proteomes" id="UP001177295">
    <property type="component" value="Chromosome"/>
</dbReference>
<organism evidence="2 3">
    <name type="scientific">Candidatus Southlakia epibionticum</name>
    <dbReference type="NCBI Taxonomy" id="3043284"/>
    <lineage>
        <taxon>Bacteria</taxon>
        <taxon>Candidatus Saccharimonadota</taxon>
        <taxon>Candidatus Saccharimonadia</taxon>
        <taxon>Candidatus Saccharimonadales</taxon>
        <taxon>Candidatus Saccharimonadaceae</taxon>
        <taxon>Candidatus Southlakia</taxon>
    </lineage>
</organism>
<protein>
    <submittedName>
        <fullName evidence="2">Uncharacterized protein</fullName>
    </submittedName>
</protein>
<sequence>MANTEVINLILQLTKEMLVYMLPIIGLLSGLMLILSFLLHVTINAVKKF</sequence>
<evidence type="ECO:0000256" key="1">
    <source>
        <dbReference type="SAM" id="Phobius"/>
    </source>
</evidence>
<keyword evidence="3" id="KW-1185">Reference proteome</keyword>
<keyword evidence="1" id="KW-1133">Transmembrane helix</keyword>
<keyword evidence="1" id="KW-0812">Transmembrane</keyword>
<name>A0ABY8WW69_9BACT</name>
<reference evidence="2 3" key="1">
    <citation type="journal article" date="2023" name="Cell">
        <title>Genetic manipulation of Patescibacteria provides mechanistic insights into microbial dark matter and the epibiotic lifestyle.</title>
        <authorList>
            <person name="Wang Y."/>
            <person name="Gallagher L.A."/>
            <person name="Andrade P.A."/>
            <person name="Liu A."/>
            <person name="Humphreys I.R."/>
            <person name="Turkarslan S."/>
            <person name="Cutler K.J."/>
            <person name="Arrieta-Ortiz M.L."/>
            <person name="Li Y."/>
            <person name="Radey M.C."/>
            <person name="McLean J.S."/>
            <person name="Cong Q."/>
            <person name="Baker D."/>
            <person name="Baliga N.S."/>
            <person name="Peterson S.B."/>
            <person name="Mougous J.D."/>
        </authorList>
    </citation>
    <scope>NUCLEOTIDE SEQUENCE [LARGE SCALE GENOMIC DNA]</scope>
    <source>
        <strain evidence="2 3">ML1</strain>
    </source>
</reference>
<proteinExistence type="predicted"/>
<accession>A0ABY8WW69</accession>
<evidence type="ECO:0000313" key="2">
    <source>
        <dbReference type="EMBL" id="WIO45909.1"/>
    </source>
</evidence>
<keyword evidence="1" id="KW-0472">Membrane</keyword>
<evidence type="ECO:0000313" key="3">
    <source>
        <dbReference type="Proteomes" id="UP001177295"/>
    </source>
</evidence>
<feature type="transmembrane region" description="Helical" evidence="1">
    <location>
        <begin position="20"/>
        <end position="43"/>
    </location>
</feature>
<dbReference type="EMBL" id="CP124550">
    <property type="protein sequence ID" value="WIO45909.1"/>
    <property type="molecule type" value="Genomic_DNA"/>
</dbReference>